<dbReference type="STRING" id="390242.SAMN04488024_104116"/>
<dbReference type="InterPro" id="IPR025351">
    <property type="entry name" value="Pvc16_N"/>
</dbReference>
<gene>
    <name evidence="2" type="ORF">SAMN04488024_104116</name>
</gene>
<accession>A0A1G6S1H9</accession>
<keyword evidence="3" id="KW-1185">Reference proteome</keyword>
<dbReference type="RefSeq" id="WP_090768213.1">
    <property type="nucleotide sequence ID" value="NZ_FMZH01000004.1"/>
</dbReference>
<evidence type="ECO:0000313" key="2">
    <source>
        <dbReference type="EMBL" id="SDD10531.1"/>
    </source>
</evidence>
<organism evidence="2 3">
    <name type="scientific">Pedobacter soli</name>
    <dbReference type="NCBI Taxonomy" id="390242"/>
    <lineage>
        <taxon>Bacteria</taxon>
        <taxon>Pseudomonadati</taxon>
        <taxon>Bacteroidota</taxon>
        <taxon>Sphingobacteriia</taxon>
        <taxon>Sphingobacteriales</taxon>
        <taxon>Sphingobacteriaceae</taxon>
        <taxon>Pedobacter</taxon>
    </lineage>
</organism>
<dbReference type="Proteomes" id="UP000199455">
    <property type="component" value="Unassembled WGS sequence"/>
</dbReference>
<dbReference type="AlphaFoldDB" id="A0A1G6S1H9"/>
<dbReference type="Pfam" id="PF14065">
    <property type="entry name" value="Pvc16_N"/>
    <property type="match status" value="1"/>
</dbReference>
<dbReference type="EMBL" id="FMZH01000004">
    <property type="protein sequence ID" value="SDD10531.1"/>
    <property type="molecule type" value="Genomic_DNA"/>
</dbReference>
<sequence>MINAALDFFSKEINGYLNHVANTTNDEYIVVSSIVSDGKLAIPEKTMGITLMNIEEDRALKDQRVSVKNMFGDIETRNPDIYLNLYVLISANFNSAGTESPTLDYLEGLKRLSQVIAFFQGKNVFTQANSPLLATIDKNIERLSAELFSFNFEQMNHFWSIIGHSYLPSVLYKIRMITVQENVQLVPDGLVENILLNTKTRL</sequence>
<protein>
    <recommendedName>
        <fullName evidence="1">Pvc16 N-terminal domain-containing protein</fullName>
    </recommendedName>
</protein>
<proteinExistence type="predicted"/>
<reference evidence="3" key="1">
    <citation type="submission" date="2016-10" db="EMBL/GenBank/DDBJ databases">
        <authorList>
            <person name="Varghese N."/>
            <person name="Submissions S."/>
        </authorList>
    </citation>
    <scope>NUCLEOTIDE SEQUENCE [LARGE SCALE GENOMIC DNA]</scope>
    <source>
        <strain evidence="3">DSM 18609</strain>
    </source>
</reference>
<evidence type="ECO:0000259" key="1">
    <source>
        <dbReference type="Pfam" id="PF14065"/>
    </source>
</evidence>
<feature type="domain" description="Pvc16 N-terminal" evidence="1">
    <location>
        <begin position="36"/>
        <end position="184"/>
    </location>
</feature>
<name>A0A1G6S1H9_9SPHI</name>
<evidence type="ECO:0000313" key="3">
    <source>
        <dbReference type="Proteomes" id="UP000199455"/>
    </source>
</evidence>